<keyword evidence="1" id="KW-0812">Transmembrane</keyword>
<proteinExistence type="predicted"/>
<dbReference type="GeneID" id="41840976"/>
<dbReference type="OrthoDB" id="3698172at2"/>
<keyword evidence="3" id="KW-1185">Reference proteome</keyword>
<sequence>MLALAPLLDLLVVLVFAAVGRRNHGEADALTGIVTTAWPFVVGAIVGWIVLVVMKRLPGRSLTSGVIVWLTTVFVGMILRQVSGHGTAVAFVIVALAFNGACMLGWRLVARGLERRRA</sequence>
<dbReference type="HOGENOM" id="CLU_089113_3_0_11"/>
<dbReference type="RefSeq" id="WP_038568128.1">
    <property type="nucleotide sequence ID" value="NZ_CP008889.1"/>
</dbReference>
<dbReference type="EMBL" id="CP008889">
    <property type="protein sequence ID" value="AIF40792.1"/>
    <property type="molecule type" value="Genomic_DNA"/>
</dbReference>
<dbReference type="KEGG" id="dni:HX89_07385"/>
<reference evidence="2 3" key="1">
    <citation type="submission" date="2014-07" db="EMBL/GenBank/DDBJ databases">
        <title>Genome Sequencing of Dermacoccus nishinomiyaensis.</title>
        <authorList>
            <person name="Hong K.W."/>
            <person name="Chan K.G."/>
        </authorList>
    </citation>
    <scope>NUCLEOTIDE SEQUENCE [LARGE SCALE GENOMIC DNA]</scope>
    <source>
        <strain evidence="2 3">M25</strain>
    </source>
</reference>
<evidence type="ECO:0000256" key="1">
    <source>
        <dbReference type="SAM" id="Phobius"/>
    </source>
</evidence>
<protein>
    <submittedName>
        <fullName evidence="2">Membrane protein</fullName>
    </submittedName>
</protein>
<keyword evidence="1" id="KW-1133">Transmembrane helix</keyword>
<organism evidence="2 3">
    <name type="scientific">Dermacoccus nishinomiyaensis</name>
    <dbReference type="NCBI Taxonomy" id="1274"/>
    <lineage>
        <taxon>Bacteria</taxon>
        <taxon>Bacillati</taxon>
        <taxon>Actinomycetota</taxon>
        <taxon>Actinomycetes</taxon>
        <taxon>Micrococcales</taxon>
        <taxon>Dermacoccaceae</taxon>
        <taxon>Dermacoccus</taxon>
    </lineage>
</organism>
<dbReference type="Pfam" id="PF11255">
    <property type="entry name" value="DUF3054"/>
    <property type="match status" value="1"/>
</dbReference>
<dbReference type="InterPro" id="IPR021414">
    <property type="entry name" value="DUF3054"/>
</dbReference>
<dbReference type="Proteomes" id="UP000027986">
    <property type="component" value="Chromosome"/>
</dbReference>
<gene>
    <name evidence="2" type="ORF">HX89_07385</name>
</gene>
<evidence type="ECO:0000313" key="3">
    <source>
        <dbReference type="Proteomes" id="UP000027986"/>
    </source>
</evidence>
<feature type="transmembrane region" description="Helical" evidence="1">
    <location>
        <begin position="66"/>
        <end position="82"/>
    </location>
</feature>
<dbReference type="eggNOG" id="ENOG503310N">
    <property type="taxonomic scope" value="Bacteria"/>
</dbReference>
<evidence type="ECO:0000313" key="2">
    <source>
        <dbReference type="EMBL" id="AIF40792.1"/>
    </source>
</evidence>
<dbReference type="AlphaFoldDB" id="A0A075JHN6"/>
<feature type="transmembrane region" description="Helical" evidence="1">
    <location>
        <begin position="88"/>
        <end position="109"/>
    </location>
</feature>
<name>A0A075JHN6_9MICO</name>
<accession>A0A075JHN6</accession>
<feature type="transmembrane region" description="Helical" evidence="1">
    <location>
        <begin position="33"/>
        <end position="54"/>
    </location>
</feature>
<keyword evidence="1" id="KW-0472">Membrane</keyword>